<evidence type="ECO:0000313" key="2">
    <source>
        <dbReference type="Proteomes" id="UP000095287"/>
    </source>
</evidence>
<keyword evidence="2" id="KW-1185">Reference proteome</keyword>
<name>A0A1I8ATV4_9BILA</name>
<feature type="chain" id="PRO_5009315054" evidence="1">
    <location>
        <begin position="17"/>
        <end position="154"/>
    </location>
</feature>
<accession>A0A1I8ATV4</accession>
<sequence>MKLLISVIALLAVAYCDEEGEPNGPIEGTAVDPAGAAHHKGSHMPPVIQKAIDGFSETGKKALEDIHNVAKTARQNGEAFTPEQFFSQLKTASPDDAAKLEAAQKELEDLVSKLPQADRDLYALAKKAHASGKPEPADIQNFAKALNALSDSDR</sequence>
<dbReference type="Gene3D" id="1.20.120.1100">
    <property type="match status" value="1"/>
</dbReference>
<dbReference type="AlphaFoldDB" id="A0A1I8ATV4"/>
<dbReference type="Proteomes" id="UP000095287">
    <property type="component" value="Unplaced"/>
</dbReference>
<reference evidence="3" key="1">
    <citation type="submission" date="2016-11" db="UniProtKB">
        <authorList>
            <consortium name="WormBaseParasite"/>
        </authorList>
    </citation>
    <scope>IDENTIFICATION</scope>
</reference>
<dbReference type="WBParaSite" id="L893_g9163.t1">
    <property type="protein sequence ID" value="L893_g9163.t1"/>
    <property type="gene ID" value="L893_g9163"/>
</dbReference>
<keyword evidence="1" id="KW-0732">Signal</keyword>
<protein>
    <submittedName>
        <fullName evidence="3">DUF148 domain-containing protein</fullName>
    </submittedName>
</protein>
<proteinExistence type="predicted"/>
<organism evidence="2 3">
    <name type="scientific">Steinernema glaseri</name>
    <dbReference type="NCBI Taxonomy" id="37863"/>
    <lineage>
        <taxon>Eukaryota</taxon>
        <taxon>Metazoa</taxon>
        <taxon>Ecdysozoa</taxon>
        <taxon>Nematoda</taxon>
        <taxon>Chromadorea</taxon>
        <taxon>Rhabditida</taxon>
        <taxon>Tylenchina</taxon>
        <taxon>Panagrolaimomorpha</taxon>
        <taxon>Strongyloidoidea</taxon>
        <taxon>Steinernematidae</taxon>
        <taxon>Steinernema</taxon>
    </lineage>
</organism>
<feature type="signal peptide" evidence="1">
    <location>
        <begin position="1"/>
        <end position="16"/>
    </location>
</feature>
<evidence type="ECO:0000256" key="1">
    <source>
        <dbReference type="SAM" id="SignalP"/>
    </source>
</evidence>
<evidence type="ECO:0000313" key="3">
    <source>
        <dbReference type="WBParaSite" id="L893_g9163.t1"/>
    </source>
</evidence>